<feature type="binding site" evidence="10">
    <location>
        <position position="311"/>
    </location>
    <ligand>
        <name>Mn(2+)</name>
        <dbReference type="ChEBI" id="CHEBI:29035"/>
    </ligand>
</feature>
<feature type="transmembrane region" description="Helical" evidence="11">
    <location>
        <begin position="53"/>
        <end position="74"/>
    </location>
</feature>
<dbReference type="SUPFAM" id="SSF53649">
    <property type="entry name" value="Alkaline phosphatase-like"/>
    <property type="match status" value="1"/>
</dbReference>
<comment type="caution">
    <text evidence="13">The sequence shown here is derived from an EMBL/GenBank/DDBJ whole genome shotgun (WGS) entry which is preliminary data.</text>
</comment>
<dbReference type="InterPro" id="IPR000917">
    <property type="entry name" value="Sulfatase_N"/>
</dbReference>
<keyword evidence="4" id="KW-1003">Cell membrane</keyword>
<evidence type="ECO:0000259" key="12">
    <source>
        <dbReference type="Pfam" id="PF00884"/>
    </source>
</evidence>
<proteinExistence type="inferred from homology"/>
<evidence type="ECO:0000256" key="10">
    <source>
        <dbReference type="PIRSR" id="PIRSR005091-3"/>
    </source>
</evidence>
<feature type="binding site" evidence="9">
    <location>
        <position position="424"/>
    </location>
    <ligand>
        <name>substrate</name>
    </ligand>
</feature>
<comment type="subcellular location">
    <subcellularLocation>
        <location evidence="1">Cell membrane</location>
        <topology evidence="1">Multi-pass membrane protein</topology>
    </subcellularLocation>
</comment>
<evidence type="ECO:0000313" key="14">
    <source>
        <dbReference type="Proteomes" id="UP001291306"/>
    </source>
</evidence>
<dbReference type="PIRSF" id="PIRSF005091">
    <property type="entry name" value="Mmb_sulf_HI1246"/>
    <property type="match status" value="1"/>
</dbReference>
<protein>
    <submittedName>
        <fullName evidence="13">Sulfatase-like hydrolase/transferase</fullName>
    </submittedName>
</protein>
<keyword evidence="6 11" id="KW-1133">Transmembrane helix</keyword>
<evidence type="ECO:0000256" key="1">
    <source>
        <dbReference type="ARBA" id="ARBA00004651"/>
    </source>
</evidence>
<dbReference type="GO" id="GO:0016787">
    <property type="term" value="F:hydrolase activity"/>
    <property type="evidence" value="ECO:0007669"/>
    <property type="project" value="UniProtKB-KW"/>
</dbReference>
<evidence type="ECO:0000313" key="13">
    <source>
        <dbReference type="EMBL" id="MDZ4999594.1"/>
    </source>
</evidence>
<evidence type="ECO:0000256" key="9">
    <source>
        <dbReference type="PIRSR" id="PIRSR005091-2"/>
    </source>
</evidence>
<evidence type="ECO:0000256" key="3">
    <source>
        <dbReference type="ARBA" id="ARBA00009983"/>
    </source>
</evidence>
<dbReference type="GO" id="GO:0046872">
    <property type="term" value="F:metal ion binding"/>
    <property type="evidence" value="ECO:0007669"/>
    <property type="project" value="UniProtKB-KW"/>
</dbReference>
<evidence type="ECO:0000256" key="6">
    <source>
        <dbReference type="ARBA" id="ARBA00022989"/>
    </source>
</evidence>
<comment type="similarity">
    <text evidence="3">Belongs to the LTA synthase family.</text>
</comment>
<evidence type="ECO:0000256" key="11">
    <source>
        <dbReference type="SAM" id="Phobius"/>
    </source>
</evidence>
<feature type="binding site" evidence="10">
    <location>
        <position position="269"/>
    </location>
    <ligand>
        <name>Mn(2+)</name>
        <dbReference type="ChEBI" id="CHEBI:29035"/>
    </ligand>
</feature>
<dbReference type="PANTHER" id="PTHR47371">
    <property type="entry name" value="LIPOTEICHOIC ACID SYNTHASE"/>
    <property type="match status" value="1"/>
</dbReference>
<feature type="transmembrane region" description="Helical" evidence="11">
    <location>
        <begin position="12"/>
        <end position="33"/>
    </location>
</feature>
<evidence type="ECO:0000256" key="7">
    <source>
        <dbReference type="ARBA" id="ARBA00023136"/>
    </source>
</evidence>
<keyword evidence="13" id="KW-0378">Hydrolase</keyword>
<feature type="transmembrane region" description="Helical" evidence="11">
    <location>
        <begin position="81"/>
        <end position="101"/>
    </location>
</feature>
<dbReference type="Proteomes" id="UP001291306">
    <property type="component" value="Unassembled WGS sequence"/>
</dbReference>
<dbReference type="CDD" id="cd16015">
    <property type="entry name" value="LTA_synthase"/>
    <property type="match status" value="1"/>
</dbReference>
<evidence type="ECO:0000256" key="8">
    <source>
        <dbReference type="PIRSR" id="PIRSR005091-1"/>
    </source>
</evidence>
<gene>
    <name evidence="13" type="ORF">GNF79_10855</name>
</gene>
<dbReference type="GO" id="GO:0005886">
    <property type="term" value="C:plasma membrane"/>
    <property type="evidence" value="ECO:0007669"/>
    <property type="project" value="UniProtKB-SubCell"/>
</dbReference>
<name>A0AAW9IEV5_CLOPF</name>
<keyword evidence="5 11" id="KW-0812">Transmembrane</keyword>
<keyword evidence="7 11" id="KW-0472">Membrane</keyword>
<keyword evidence="9" id="KW-0464">Manganese</keyword>
<comment type="pathway">
    <text evidence="2">Cell wall biogenesis; lipoteichoic acid biosynthesis.</text>
</comment>
<sequence>MEKLKRTLKYIFLNKYVDFLLITILIFYKSLIFTLIWNTPGSNSIYWADMYPYLWNFLALVFFSVILGSVSFLFKLKGKCIYTIIIDVILSFLFLGDLMYFRTYRNFLSIRYIFHPEMFNPLDKYVFNFQKVDVLLFIDLIIIVPLLIWVIKKAHNNSKQRGFIGLIVSIIISVSILFVGHYKVDVQDITKGDRFMFFKGFVPDFTLTSLGPVGMHYYDIYKYFTSNIKLTDEENKEIAQWLKDNREDIPDNEYKGILKGKNIIVIQWESLEEFIVNSKVDGQEITPNMNKLLKHALFFDNIFEQNNKGTTSDGELMTNASLWPTRKDSYFIEYSLNTTKSIQKYLKQEGYNTISTHGELAGNWNWLENHISFGADKTWDIDQYDKSNTMYLGLYDREMFNGVYDKLKNVKSPYYLFMTTLTSHGPFEIPMEYRMLKLPEEIVNTPLGNYFQSLRYTDEQLGNFINKLEKSGMLKNTAIVIYGDHAGVNKYYKSQLANLKFENRWWYQDDLKVPLIIYDKSLTEKTISTHGGLVDVMPTLLYIMGNDRSTFDKSAMGRVLVNTKEDATMTTDGTIKGNPSEKFKTHLENGYKINDLIIKGNYFKNHE</sequence>
<dbReference type="Gene3D" id="3.40.720.10">
    <property type="entry name" value="Alkaline Phosphatase, subunit A"/>
    <property type="match status" value="1"/>
</dbReference>
<evidence type="ECO:0000256" key="4">
    <source>
        <dbReference type="ARBA" id="ARBA00022475"/>
    </source>
</evidence>
<keyword evidence="9" id="KW-0479">Metal-binding</keyword>
<feature type="transmembrane region" description="Helical" evidence="11">
    <location>
        <begin position="163"/>
        <end position="182"/>
    </location>
</feature>
<dbReference type="AlphaFoldDB" id="A0AAW9IEV5"/>
<feature type="binding site" evidence="10">
    <location>
        <position position="484"/>
    </location>
    <ligand>
        <name>Mn(2+)</name>
        <dbReference type="ChEBI" id="CHEBI:29035"/>
    </ligand>
</feature>
<dbReference type="PANTHER" id="PTHR47371:SF3">
    <property type="entry name" value="PHOSPHOGLYCEROL TRANSFERASE I"/>
    <property type="match status" value="1"/>
</dbReference>
<dbReference type="InterPro" id="IPR012160">
    <property type="entry name" value="LtaS-like"/>
</dbReference>
<feature type="active site" evidence="8">
    <location>
        <position position="311"/>
    </location>
</feature>
<accession>A0AAW9IEV5</accession>
<feature type="transmembrane region" description="Helical" evidence="11">
    <location>
        <begin position="134"/>
        <end position="151"/>
    </location>
</feature>
<reference evidence="13" key="1">
    <citation type="submission" date="2019-11" db="EMBL/GenBank/DDBJ databases">
        <title>Characterization of Clostridium perfringens isolates from swine manure treated agricultural soils.</title>
        <authorList>
            <person name="Wushke S.T."/>
        </authorList>
    </citation>
    <scope>NUCLEOTIDE SEQUENCE</scope>
    <source>
        <strain evidence="13">X26</strain>
    </source>
</reference>
<evidence type="ECO:0000256" key="2">
    <source>
        <dbReference type="ARBA" id="ARBA00004936"/>
    </source>
</evidence>
<feature type="binding site" evidence="10">
    <location>
        <position position="485"/>
    </location>
    <ligand>
        <name>Mn(2+)</name>
        <dbReference type="ChEBI" id="CHEBI:29035"/>
    </ligand>
</feature>
<feature type="domain" description="Sulfatase N-terminal" evidence="12">
    <location>
        <begin position="261"/>
        <end position="545"/>
    </location>
</feature>
<dbReference type="InterPro" id="IPR017850">
    <property type="entry name" value="Alkaline_phosphatase_core_sf"/>
</dbReference>
<dbReference type="Pfam" id="PF00884">
    <property type="entry name" value="Sulfatase"/>
    <property type="match status" value="1"/>
</dbReference>
<dbReference type="Gene3D" id="3.30.1120.170">
    <property type="match status" value="1"/>
</dbReference>
<dbReference type="EMBL" id="WNVC01000037">
    <property type="protein sequence ID" value="MDZ4999594.1"/>
    <property type="molecule type" value="Genomic_DNA"/>
</dbReference>
<dbReference type="RefSeq" id="WP_087327941.1">
    <property type="nucleotide sequence ID" value="NZ_CATNWK010000028.1"/>
</dbReference>
<organism evidence="13 14">
    <name type="scientific">Clostridium perfringens</name>
    <dbReference type="NCBI Taxonomy" id="1502"/>
    <lineage>
        <taxon>Bacteria</taxon>
        <taxon>Bacillati</taxon>
        <taxon>Bacillota</taxon>
        <taxon>Clostridia</taxon>
        <taxon>Eubacteriales</taxon>
        <taxon>Clostridiaceae</taxon>
        <taxon>Clostridium</taxon>
    </lineage>
</organism>
<evidence type="ECO:0000256" key="5">
    <source>
        <dbReference type="ARBA" id="ARBA00022692"/>
    </source>
</evidence>
<dbReference type="InterPro" id="IPR050448">
    <property type="entry name" value="OpgB/LTA_synthase_biosynth"/>
</dbReference>